<evidence type="ECO:0000313" key="7">
    <source>
        <dbReference type="EMBL" id="OMJ71049.1"/>
    </source>
</evidence>
<evidence type="ECO:0000256" key="4">
    <source>
        <dbReference type="ARBA" id="ARBA00023273"/>
    </source>
</evidence>
<dbReference type="EMBL" id="MPUH01001028">
    <property type="protein sequence ID" value="OMJ71049.1"/>
    <property type="molecule type" value="Genomic_DNA"/>
</dbReference>
<evidence type="ECO:0000313" key="8">
    <source>
        <dbReference type="Proteomes" id="UP000187209"/>
    </source>
</evidence>
<dbReference type="GO" id="GO:0005930">
    <property type="term" value="C:axoneme"/>
    <property type="evidence" value="ECO:0007669"/>
    <property type="project" value="UniProtKB-SubCell"/>
</dbReference>
<evidence type="ECO:0000256" key="2">
    <source>
        <dbReference type="ARBA" id="ARBA00022490"/>
    </source>
</evidence>
<sequence>MSGMKQLPGYTGHIPSVLDQEEGIGRSAVKSHIPGYQGYIPSVKSENLYGETYGKTTFKSSVGEFPKGLDVDPKDKYRSVQRDQFINLYQVKEKTASEMLGVEGRKGQEPPLIPVETRNRFWGIEDQEIDFKRASEAFYGNKQLIEDKPLEQNDFDTNTLIFFGKEKKDKPLKHGEPIPGYTGFLKRVVADNIFGVTYAQSRKNALTDFKEQKGEKAEVLQDRAVFVPEYRR</sequence>
<dbReference type="AlphaFoldDB" id="A0A1R2B2R8"/>
<comment type="caution">
    <text evidence="7">The sequence shown here is derived from an EMBL/GenBank/DDBJ whole genome shotgun (WGS) entry which is preliminary data.</text>
</comment>
<dbReference type="PANTHER" id="PTHR22146">
    <property type="entry name" value="CAT EYE SYNDROME CRITICAL REGION PROTEIN 6"/>
    <property type="match status" value="1"/>
</dbReference>
<organism evidence="7 8">
    <name type="scientific">Stentor coeruleus</name>
    <dbReference type="NCBI Taxonomy" id="5963"/>
    <lineage>
        <taxon>Eukaryota</taxon>
        <taxon>Sar</taxon>
        <taxon>Alveolata</taxon>
        <taxon>Ciliophora</taxon>
        <taxon>Postciliodesmatophora</taxon>
        <taxon>Heterotrichea</taxon>
        <taxon>Heterotrichida</taxon>
        <taxon>Stentoridae</taxon>
        <taxon>Stentor</taxon>
    </lineage>
</organism>
<keyword evidence="2" id="KW-0963">Cytoplasm</keyword>
<gene>
    <name evidence="7" type="ORF">SteCoe_30849</name>
</gene>
<protein>
    <recommendedName>
        <fullName evidence="6">Ciliary microtubule inner protein 2A-C-like domain-containing protein</fullName>
    </recommendedName>
</protein>
<feature type="domain" description="Ciliary microtubule inner protein 2A-C-like" evidence="6">
    <location>
        <begin position="31"/>
        <end position="59"/>
    </location>
</feature>
<name>A0A1R2B2R8_9CILI</name>
<evidence type="ECO:0000259" key="6">
    <source>
        <dbReference type="Pfam" id="PF10629"/>
    </source>
</evidence>
<reference evidence="7 8" key="1">
    <citation type="submission" date="2016-11" db="EMBL/GenBank/DDBJ databases">
        <title>The macronuclear genome of Stentor coeruleus: a giant cell with tiny introns.</title>
        <authorList>
            <person name="Slabodnick M."/>
            <person name="Ruby J.G."/>
            <person name="Reiff S.B."/>
            <person name="Swart E.C."/>
            <person name="Gosai S."/>
            <person name="Prabakaran S."/>
            <person name="Witkowska E."/>
            <person name="Larue G.E."/>
            <person name="Fisher S."/>
            <person name="Freeman R.M."/>
            <person name="Gunawardena J."/>
            <person name="Chu W."/>
            <person name="Stover N.A."/>
            <person name="Gregory B.D."/>
            <person name="Nowacki M."/>
            <person name="Derisi J."/>
            <person name="Roy S.W."/>
            <person name="Marshall W.F."/>
            <person name="Sood P."/>
        </authorList>
    </citation>
    <scope>NUCLEOTIDE SEQUENCE [LARGE SCALE GENOMIC DNA]</scope>
    <source>
        <strain evidence="7">WM001</strain>
    </source>
</reference>
<evidence type="ECO:0000256" key="5">
    <source>
        <dbReference type="ARBA" id="ARBA00035661"/>
    </source>
</evidence>
<evidence type="ECO:0000256" key="3">
    <source>
        <dbReference type="ARBA" id="ARBA00023212"/>
    </source>
</evidence>
<dbReference type="InterPro" id="IPR018902">
    <property type="entry name" value="CMI2A-C-like_dom"/>
</dbReference>
<keyword evidence="8" id="KW-1185">Reference proteome</keyword>
<proteinExistence type="inferred from homology"/>
<dbReference type="Pfam" id="PF10629">
    <property type="entry name" value="CMI2B-like"/>
    <property type="match status" value="1"/>
</dbReference>
<dbReference type="PANTHER" id="PTHR22146:SF8">
    <property type="entry name" value="PROTEIN FAM166B"/>
    <property type="match status" value="1"/>
</dbReference>
<accession>A0A1R2B2R8</accession>
<dbReference type="Proteomes" id="UP000187209">
    <property type="component" value="Unassembled WGS sequence"/>
</dbReference>
<evidence type="ECO:0000256" key="1">
    <source>
        <dbReference type="ARBA" id="ARBA00004430"/>
    </source>
</evidence>
<comment type="similarity">
    <text evidence="5">Belongs to the CIMIP2 family.</text>
</comment>
<comment type="subcellular location">
    <subcellularLocation>
        <location evidence="1">Cytoplasm</location>
        <location evidence="1">Cytoskeleton</location>
        <location evidence="1">Cilium axoneme</location>
    </subcellularLocation>
</comment>
<keyword evidence="4" id="KW-0966">Cell projection</keyword>
<keyword evidence="3" id="KW-0206">Cytoskeleton</keyword>
<dbReference type="OrthoDB" id="307175at2759"/>